<accession>A0AAV8WYI8</accession>
<sequence length="81" mass="9125">MVKFLEVGSYIDSKVLAGVIFSIQYNETAGYICSASDDRSAVLWKIKKKKSSVRIAARKYRDRCCLSSSRPLVKNFSMPDP</sequence>
<organism evidence="1 2">
    <name type="scientific">Rhamnusium bicolor</name>
    <dbReference type="NCBI Taxonomy" id="1586634"/>
    <lineage>
        <taxon>Eukaryota</taxon>
        <taxon>Metazoa</taxon>
        <taxon>Ecdysozoa</taxon>
        <taxon>Arthropoda</taxon>
        <taxon>Hexapoda</taxon>
        <taxon>Insecta</taxon>
        <taxon>Pterygota</taxon>
        <taxon>Neoptera</taxon>
        <taxon>Endopterygota</taxon>
        <taxon>Coleoptera</taxon>
        <taxon>Polyphaga</taxon>
        <taxon>Cucujiformia</taxon>
        <taxon>Chrysomeloidea</taxon>
        <taxon>Cerambycidae</taxon>
        <taxon>Lepturinae</taxon>
        <taxon>Rhagiini</taxon>
        <taxon>Rhamnusium</taxon>
    </lineage>
</organism>
<dbReference type="AlphaFoldDB" id="A0AAV8WYI8"/>
<dbReference type="EMBL" id="JANEYF010004319">
    <property type="protein sequence ID" value="KAJ8931516.1"/>
    <property type="molecule type" value="Genomic_DNA"/>
</dbReference>
<proteinExistence type="predicted"/>
<protein>
    <submittedName>
        <fullName evidence="1">Uncharacterized protein</fullName>
    </submittedName>
</protein>
<reference evidence="1" key="1">
    <citation type="journal article" date="2023" name="Insect Mol. Biol.">
        <title>Genome sequencing provides insights into the evolution of gene families encoding plant cell wall-degrading enzymes in longhorned beetles.</title>
        <authorList>
            <person name="Shin N.R."/>
            <person name="Okamura Y."/>
            <person name="Kirsch R."/>
            <person name="Pauchet Y."/>
        </authorList>
    </citation>
    <scope>NUCLEOTIDE SEQUENCE</scope>
    <source>
        <strain evidence="1">RBIC_L_NR</strain>
    </source>
</reference>
<gene>
    <name evidence="1" type="ORF">NQ314_015589</name>
</gene>
<evidence type="ECO:0000313" key="1">
    <source>
        <dbReference type="EMBL" id="KAJ8931516.1"/>
    </source>
</evidence>
<dbReference type="Proteomes" id="UP001162156">
    <property type="component" value="Unassembled WGS sequence"/>
</dbReference>
<comment type="caution">
    <text evidence="1">The sequence shown here is derived from an EMBL/GenBank/DDBJ whole genome shotgun (WGS) entry which is preliminary data.</text>
</comment>
<name>A0AAV8WYI8_9CUCU</name>
<keyword evidence="2" id="KW-1185">Reference proteome</keyword>
<evidence type="ECO:0000313" key="2">
    <source>
        <dbReference type="Proteomes" id="UP001162156"/>
    </source>
</evidence>